<name>F0WYS8_9STRA</name>
<reference evidence="2" key="2">
    <citation type="submission" date="2011-02" db="EMBL/GenBank/DDBJ databases">
        <authorList>
            <person name="MacLean D."/>
        </authorList>
    </citation>
    <scope>NUCLEOTIDE SEQUENCE</scope>
</reference>
<accession>F0WYS8</accession>
<protein>
    <submittedName>
        <fullName evidence="2">AlNc14C397G11338 protein</fullName>
    </submittedName>
</protein>
<feature type="region of interest" description="Disordered" evidence="1">
    <location>
        <begin position="1"/>
        <end position="23"/>
    </location>
</feature>
<dbReference type="AlphaFoldDB" id="F0WYS8"/>
<reference evidence="2" key="1">
    <citation type="journal article" date="2011" name="PLoS Biol.">
        <title>Gene gain and loss during evolution of obligate parasitism in the white rust pathogen of Arabidopsis thaliana.</title>
        <authorList>
            <person name="Kemen E."/>
            <person name="Gardiner A."/>
            <person name="Schultz-Larsen T."/>
            <person name="Kemen A.C."/>
            <person name="Balmuth A.L."/>
            <person name="Robert-Seilaniantz A."/>
            <person name="Bailey K."/>
            <person name="Holub E."/>
            <person name="Studholme D.J."/>
            <person name="Maclean D."/>
            <person name="Jones J.D."/>
        </authorList>
    </citation>
    <scope>NUCLEOTIDE SEQUENCE</scope>
</reference>
<proteinExistence type="predicted"/>
<dbReference type="EMBL" id="FR824440">
    <property type="protein sequence ID" value="CCA26637.1"/>
    <property type="molecule type" value="Genomic_DNA"/>
</dbReference>
<evidence type="ECO:0000313" key="2">
    <source>
        <dbReference type="EMBL" id="CCA26637.1"/>
    </source>
</evidence>
<feature type="compositionally biased region" description="Basic residues" evidence="1">
    <location>
        <begin position="1"/>
        <end position="11"/>
    </location>
</feature>
<organism evidence="2">
    <name type="scientific">Albugo laibachii Nc14</name>
    <dbReference type="NCBI Taxonomy" id="890382"/>
    <lineage>
        <taxon>Eukaryota</taxon>
        <taxon>Sar</taxon>
        <taxon>Stramenopiles</taxon>
        <taxon>Oomycota</taxon>
        <taxon>Peronosporomycetes</taxon>
        <taxon>Albuginales</taxon>
        <taxon>Albuginaceae</taxon>
        <taxon>Albugo</taxon>
    </lineage>
</organism>
<evidence type="ECO:0000256" key="1">
    <source>
        <dbReference type="SAM" id="MobiDB-lite"/>
    </source>
</evidence>
<dbReference type="HOGENOM" id="CLU_2404126_0_0_1"/>
<gene>
    <name evidence="2" type="primary">AlNc14C397G11338</name>
    <name evidence="2" type="ORF">ALNC14_127810</name>
</gene>
<sequence>MNGRKLKKKHWGNIQRERETSAKLEEEMQQAITYLCEHANVAEEQRGSEFFGRNQSSYDLCADLKKDSEFKYVTRKRNFSTRSAETRFSTAIE</sequence>